<dbReference type="Gene3D" id="1.20.5.170">
    <property type="match status" value="1"/>
</dbReference>
<comment type="caution">
    <text evidence="4">The sequence shown here is derived from an EMBL/GenBank/DDBJ whole genome shotgun (WGS) entry which is preliminary data.</text>
</comment>
<evidence type="ECO:0008006" key="6">
    <source>
        <dbReference type="Google" id="ProtNLM"/>
    </source>
</evidence>
<proteinExistence type="predicted"/>
<dbReference type="InterPro" id="IPR046347">
    <property type="entry name" value="bZIP_sf"/>
</dbReference>
<feature type="compositionally biased region" description="Polar residues" evidence="3">
    <location>
        <begin position="53"/>
        <end position="62"/>
    </location>
</feature>
<feature type="region of interest" description="Disordered" evidence="3">
    <location>
        <begin position="1"/>
        <end position="106"/>
    </location>
</feature>
<dbReference type="EMBL" id="MU003769">
    <property type="protein sequence ID" value="KAF2724870.1"/>
    <property type="molecule type" value="Genomic_DNA"/>
</dbReference>
<feature type="compositionally biased region" description="Basic and acidic residues" evidence="3">
    <location>
        <begin position="65"/>
        <end position="96"/>
    </location>
</feature>
<dbReference type="AlphaFoldDB" id="A0A9P4QFH0"/>
<feature type="compositionally biased region" description="Low complexity" evidence="3">
    <location>
        <begin position="168"/>
        <end position="189"/>
    </location>
</feature>
<evidence type="ECO:0000313" key="4">
    <source>
        <dbReference type="EMBL" id="KAF2724870.1"/>
    </source>
</evidence>
<reference evidence="4" key="1">
    <citation type="journal article" date="2020" name="Stud. Mycol.">
        <title>101 Dothideomycetes genomes: a test case for predicting lifestyles and emergence of pathogens.</title>
        <authorList>
            <person name="Haridas S."/>
            <person name="Albert R."/>
            <person name="Binder M."/>
            <person name="Bloem J."/>
            <person name="Labutti K."/>
            <person name="Salamov A."/>
            <person name="Andreopoulos B."/>
            <person name="Baker S."/>
            <person name="Barry K."/>
            <person name="Bills G."/>
            <person name="Bluhm B."/>
            <person name="Cannon C."/>
            <person name="Castanera R."/>
            <person name="Culley D."/>
            <person name="Daum C."/>
            <person name="Ezra D."/>
            <person name="Gonzalez J."/>
            <person name="Henrissat B."/>
            <person name="Kuo A."/>
            <person name="Liang C."/>
            <person name="Lipzen A."/>
            <person name="Lutzoni F."/>
            <person name="Magnuson J."/>
            <person name="Mondo S."/>
            <person name="Nolan M."/>
            <person name="Ohm R."/>
            <person name="Pangilinan J."/>
            <person name="Park H.-J."/>
            <person name="Ramirez L."/>
            <person name="Alfaro M."/>
            <person name="Sun H."/>
            <person name="Tritt A."/>
            <person name="Yoshinaga Y."/>
            <person name="Zwiers L.-H."/>
            <person name="Turgeon B."/>
            <person name="Goodwin S."/>
            <person name="Spatafora J."/>
            <person name="Crous P."/>
            <person name="Grigoriev I."/>
        </authorList>
    </citation>
    <scope>NUCLEOTIDE SEQUENCE</scope>
    <source>
        <strain evidence="4">CBS 116435</strain>
    </source>
</reference>
<organism evidence="4 5">
    <name type="scientific">Polychaeton citri CBS 116435</name>
    <dbReference type="NCBI Taxonomy" id="1314669"/>
    <lineage>
        <taxon>Eukaryota</taxon>
        <taxon>Fungi</taxon>
        <taxon>Dikarya</taxon>
        <taxon>Ascomycota</taxon>
        <taxon>Pezizomycotina</taxon>
        <taxon>Dothideomycetes</taxon>
        <taxon>Dothideomycetidae</taxon>
        <taxon>Capnodiales</taxon>
        <taxon>Capnodiaceae</taxon>
        <taxon>Polychaeton</taxon>
    </lineage>
</organism>
<keyword evidence="5" id="KW-1185">Reference proteome</keyword>
<evidence type="ECO:0000256" key="1">
    <source>
        <dbReference type="ARBA" id="ARBA00004123"/>
    </source>
</evidence>
<dbReference type="Proteomes" id="UP000799441">
    <property type="component" value="Unassembled WGS sequence"/>
</dbReference>
<dbReference type="PANTHER" id="PTHR40621">
    <property type="entry name" value="TRANSCRIPTION FACTOR KAPC-RELATED"/>
    <property type="match status" value="1"/>
</dbReference>
<dbReference type="GO" id="GO:0090575">
    <property type="term" value="C:RNA polymerase II transcription regulator complex"/>
    <property type="evidence" value="ECO:0007669"/>
    <property type="project" value="TreeGrafter"/>
</dbReference>
<evidence type="ECO:0000256" key="3">
    <source>
        <dbReference type="SAM" id="MobiDB-lite"/>
    </source>
</evidence>
<protein>
    <recommendedName>
        <fullName evidence="6">BZIP domain-containing protein</fullName>
    </recommendedName>
</protein>
<accession>A0A9P4QFH0</accession>
<dbReference type="GO" id="GO:0000976">
    <property type="term" value="F:transcription cis-regulatory region binding"/>
    <property type="evidence" value="ECO:0007669"/>
    <property type="project" value="InterPro"/>
</dbReference>
<dbReference type="OrthoDB" id="2590011at2759"/>
<feature type="region of interest" description="Disordered" evidence="3">
    <location>
        <begin position="168"/>
        <end position="208"/>
    </location>
</feature>
<gene>
    <name evidence="4" type="ORF">K431DRAFT_114753</name>
</gene>
<dbReference type="SUPFAM" id="SSF57959">
    <property type="entry name" value="Leucine zipper domain"/>
    <property type="match status" value="1"/>
</dbReference>
<sequence>MVKGTSTAIRWPWARSTQDTRMASYGSNSGPPPQDSVSQISGYGNDVAGSDKSPLSNFNFLKSLSPDKKATKDGQAPKRRGPKPDSKPALTRRQELNRQAQRTHRERKEMYIKALEQEVLRLKETFTNSTRERDAVLEENRRLRALLQQHGIAYDFSASPVAFKREQSGSTSAYGPSSSGSISGSYGATESSSFTPPNPHHQNNLPQIPQGQEVRSMSQLPNNNRLDYDSTGIDFVLTLERPCMDHMQYLLVRSHNSDNQPMHHPMENSDDSQHEHMSGHALMATAPPMSHIMDQPAEKYPFQMPTELATGDLAKLLDLSSRLPIGVEGEITPIMAWTIIFRHDRFDELDMQDLQRIKNDLGGKVRCYGFGAVLEEFEAHDALNAVFAEKDNLISAFTNNLITQQTSVAAAMN</sequence>
<comment type="subcellular location">
    <subcellularLocation>
        <location evidence="1">Nucleus</location>
    </subcellularLocation>
</comment>
<evidence type="ECO:0000256" key="2">
    <source>
        <dbReference type="ARBA" id="ARBA00023242"/>
    </source>
</evidence>
<evidence type="ECO:0000313" key="5">
    <source>
        <dbReference type="Proteomes" id="UP000799441"/>
    </source>
</evidence>
<dbReference type="CDD" id="cd14688">
    <property type="entry name" value="bZIP_YAP"/>
    <property type="match status" value="1"/>
</dbReference>
<keyword evidence="2" id="KW-0539">Nucleus</keyword>
<dbReference type="GO" id="GO:0001228">
    <property type="term" value="F:DNA-binding transcription activator activity, RNA polymerase II-specific"/>
    <property type="evidence" value="ECO:0007669"/>
    <property type="project" value="TreeGrafter"/>
</dbReference>
<dbReference type="InterPro" id="IPR050936">
    <property type="entry name" value="AP-1-like"/>
</dbReference>
<name>A0A9P4QFH0_9PEZI</name>
<feature type="compositionally biased region" description="Polar residues" evidence="3">
    <location>
        <begin position="15"/>
        <end position="42"/>
    </location>
</feature>
<dbReference type="PANTHER" id="PTHR40621:SF6">
    <property type="entry name" value="AP-1-LIKE TRANSCRIPTION FACTOR YAP1-RELATED"/>
    <property type="match status" value="1"/>
</dbReference>